<dbReference type="EC" id="2.7.1.107" evidence="8"/>
<dbReference type="Pfam" id="PF00781">
    <property type="entry name" value="DAGK_cat"/>
    <property type="match status" value="1"/>
</dbReference>
<dbReference type="FunFam" id="2.60.200.40:FF:000002">
    <property type="entry name" value="Diacylglycerol kinase"/>
    <property type="match status" value="1"/>
</dbReference>
<evidence type="ECO:0000256" key="5">
    <source>
        <dbReference type="ARBA" id="ARBA00022777"/>
    </source>
</evidence>
<dbReference type="SMART" id="SM00109">
    <property type="entry name" value="C1"/>
    <property type="match status" value="2"/>
</dbReference>
<dbReference type="InterPro" id="IPR016064">
    <property type="entry name" value="NAD/diacylglycerol_kinase_sf"/>
</dbReference>
<name>A0AA85AR83_9TREM</name>
<keyword evidence="5 8" id="KW-0418">Kinase</keyword>
<dbReference type="InterPro" id="IPR001206">
    <property type="entry name" value="Diacylglycerol_kinase_cat_dom"/>
</dbReference>
<dbReference type="GO" id="GO:0005524">
    <property type="term" value="F:ATP binding"/>
    <property type="evidence" value="ECO:0007669"/>
    <property type="project" value="UniProtKB-KW"/>
</dbReference>
<evidence type="ECO:0000256" key="3">
    <source>
        <dbReference type="ARBA" id="ARBA00022737"/>
    </source>
</evidence>
<keyword evidence="3" id="KW-0677">Repeat</keyword>
<dbReference type="Gene3D" id="3.40.50.10330">
    <property type="entry name" value="Probable inorganic polyphosphate/atp-NAD kinase, domain 1"/>
    <property type="match status" value="1"/>
</dbReference>
<dbReference type="InterPro" id="IPR056383">
    <property type="entry name" value="DGKI-like_dom"/>
</dbReference>
<evidence type="ECO:0000256" key="4">
    <source>
        <dbReference type="ARBA" id="ARBA00022741"/>
    </source>
</evidence>
<dbReference type="SMART" id="SM00046">
    <property type="entry name" value="DAGKc"/>
    <property type="match status" value="1"/>
</dbReference>
<dbReference type="InterPro" id="IPR037607">
    <property type="entry name" value="DGK"/>
</dbReference>
<dbReference type="InterPro" id="IPR017438">
    <property type="entry name" value="ATP-NAD_kinase_N"/>
</dbReference>
<feature type="region of interest" description="Disordered" evidence="9">
    <location>
        <begin position="1"/>
        <end position="20"/>
    </location>
</feature>
<keyword evidence="4 8" id="KW-0547">Nucleotide-binding</keyword>
<feature type="compositionally biased region" description="Low complexity" evidence="9">
    <location>
        <begin position="9"/>
        <end position="20"/>
    </location>
</feature>
<dbReference type="PANTHER" id="PTHR11255:SF80">
    <property type="entry name" value="EYE-SPECIFIC DIACYLGLYCEROL KINASE"/>
    <property type="match status" value="1"/>
</dbReference>
<sequence length="947" mass="107200">MNRYKSRSQQQQQQQQNQGNNELLHTSSSTLCSFISATPNWTNAALIGEHLWNDTTSTETCYVDESECTKSGAKRKCSVCHIVCHVNCLPLVQVSCRPTFREAFIHDYRTEKTYTTHHWVKRRKQNKKCNHCGKSLQSILGFSSKEYITIQCTWCKIGYHNKSTCFRESYFTEPCSLGPYSCLIVPPDWIIKLTERNNHKLSSSPSSSTSTPLTSISIYRSNSFVTPSCLTNYKLNSSSLHSSYSRPDNLNDSNQLIQNISEQLTSMTSIITNDDDDNNNNKQSISMSQSNMIDIQLNLSFVIKTNPINNVSLKPLLVFLNPKSGGNQGINLLKKFQWLLNPRQVFDLSKGGPKMGLELFNRVPNLRILVCGGDGTVGWIFSTIDSMNFNTIPPVAVLPIGLYDESVSKILNSVYEGRVIALDRWQVNSEVQTDFQTIQQLTDYEDDDSTRNRPISDTLPLKVFNNYFSLGADAATALQFHESREANPEKFNSRLKNKLFYAGLGGKDLLRRSWRDLSEHITLICDDEDLTPLIRSLKPHCILFLNIPRYGSGTLPWGQPTAEFQPQRIDDGYIEVIGLTSTSLATLQIGGHGDRICQCRRVHLTTDIVIPMQMDGEPCRLMPSKIDVFCSHQALVIQKLTRSPISAVTLNEDGNHLQWKTIGGYETRINVFVIALKDYNEMSDDVISLRQTAVWIGIITAKYDTDLSTVRKIITQLNKDNAQDNLYNENSESIETNLKIRVHLSDSWVFIDSTTAASRFFRIDIEQENVHFLTDVCNMEDLFLIDSILESSLTNINNNPIANSLIDHHVLLPLPSNSSLLQDDNDNNQLNRSGVKESLTYETSYEIKVVEPDDEDQLNNRLHPIDASNLIASNNENEDHDDDNSIDHDDNAADDADNDECLIKTQSQNNFISTNNTSFEEEIFSPSTILHHLENTDDISLRSDKKY</sequence>
<dbReference type="WBParaSite" id="SMTH1_101390.2">
    <property type="protein sequence ID" value="SMTH1_101390.2"/>
    <property type="gene ID" value="SMTH1_101390"/>
</dbReference>
<proteinExistence type="inferred from homology"/>
<comment type="catalytic activity">
    <reaction evidence="8">
        <text>a 1,2-diacyl-sn-glycerol + ATP = a 1,2-diacyl-sn-glycero-3-phosphate + ADP + H(+)</text>
        <dbReference type="Rhea" id="RHEA:10272"/>
        <dbReference type="ChEBI" id="CHEBI:15378"/>
        <dbReference type="ChEBI" id="CHEBI:17815"/>
        <dbReference type="ChEBI" id="CHEBI:30616"/>
        <dbReference type="ChEBI" id="CHEBI:58608"/>
        <dbReference type="ChEBI" id="CHEBI:456216"/>
        <dbReference type="EC" id="2.7.1.107"/>
    </reaction>
</comment>
<dbReference type="Pfam" id="PF00130">
    <property type="entry name" value="C1_1"/>
    <property type="match status" value="1"/>
</dbReference>
<accession>A0AA85AR83</accession>
<keyword evidence="6 8" id="KW-0067">ATP-binding</keyword>
<dbReference type="PANTHER" id="PTHR11255">
    <property type="entry name" value="DIACYLGLYCEROL KINASE"/>
    <property type="match status" value="1"/>
</dbReference>
<organism evidence="11 12">
    <name type="scientific">Schistosoma mattheei</name>
    <dbReference type="NCBI Taxonomy" id="31246"/>
    <lineage>
        <taxon>Eukaryota</taxon>
        <taxon>Metazoa</taxon>
        <taxon>Spiralia</taxon>
        <taxon>Lophotrochozoa</taxon>
        <taxon>Platyhelminthes</taxon>
        <taxon>Trematoda</taxon>
        <taxon>Digenea</taxon>
        <taxon>Strigeidida</taxon>
        <taxon>Schistosomatoidea</taxon>
        <taxon>Schistosomatidae</taxon>
        <taxon>Schistosoma</taxon>
    </lineage>
</organism>
<keyword evidence="2 8" id="KW-0808">Transferase</keyword>
<feature type="region of interest" description="Disordered" evidence="9">
    <location>
        <begin position="873"/>
        <end position="896"/>
    </location>
</feature>
<dbReference type="GO" id="GO:0004143">
    <property type="term" value="F:ATP-dependent diacylglycerol kinase activity"/>
    <property type="evidence" value="ECO:0007669"/>
    <property type="project" value="UniProtKB-EC"/>
</dbReference>
<evidence type="ECO:0000259" key="10">
    <source>
        <dbReference type="PROSITE" id="PS50146"/>
    </source>
</evidence>
<dbReference type="SUPFAM" id="SSF111331">
    <property type="entry name" value="NAD kinase/diacylglycerol kinase-like"/>
    <property type="match status" value="1"/>
</dbReference>
<dbReference type="AlphaFoldDB" id="A0AA85AR83"/>
<dbReference type="InterPro" id="IPR002219">
    <property type="entry name" value="PKC_DAG/PE"/>
</dbReference>
<evidence type="ECO:0000256" key="7">
    <source>
        <dbReference type="ARBA" id="ARBA00023043"/>
    </source>
</evidence>
<dbReference type="SMART" id="SM00045">
    <property type="entry name" value="DAGKa"/>
    <property type="match status" value="1"/>
</dbReference>
<evidence type="ECO:0000256" key="6">
    <source>
        <dbReference type="ARBA" id="ARBA00022840"/>
    </source>
</evidence>
<evidence type="ECO:0000256" key="2">
    <source>
        <dbReference type="ARBA" id="ARBA00022679"/>
    </source>
</evidence>
<dbReference type="GO" id="GO:0007200">
    <property type="term" value="P:phospholipase C-activating G protein-coupled receptor signaling pathway"/>
    <property type="evidence" value="ECO:0007669"/>
    <property type="project" value="InterPro"/>
</dbReference>
<dbReference type="Pfam" id="PF23578">
    <property type="entry name" value="DGKI"/>
    <property type="match status" value="1"/>
</dbReference>
<feature type="domain" description="DAGKc" evidence="10">
    <location>
        <begin position="311"/>
        <end position="431"/>
    </location>
</feature>
<dbReference type="PROSITE" id="PS50146">
    <property type="entry name" value="DAGK"/>
    <property type="match status" value="1"/>
</dbReference>
<dbReference type="Proteomes" id="UP000050791">
    <property type="component" value="Unassembled WGS sequence"/>
</dbReference>
<reference evidence="12" key="1">
    <citation type="submission" date="2023-11" db="UniProtKB">
        <authorList>
            <consortium name="WormBaseParasite"/>
        </authorList>
    </citation>
    <scope>IDENTIFICATION</scope>
</reference>
<dbReference type="GO" id="GO:0005886">
    <property type="term" value="C:plasma membrane"/>
    <property type="evidence" value="ECO:0007669"/>
    <property type="project" value="TreeGrafter"/>
</dbReference>
<dbReference type="Pfam" id="PF00609">
    <property type="entry name" value="DAGK_acc"/>
    <property type="match status" value="1"/>
</dbReference>
<comment type="similarity">
    <text evidence="1 8">Belongs to the eukaryotic diacylglycerol kinase family.</text>
</comment>
<evidence type="ECO:0000256" key="9">
    <source>
        <dbReference type="SAM" id="MobiDB-lite"/>
    </source>
</evidence>
<evidence type="ECO:0000256" key="8">
    <source>
        <dbReference type="RuleBase" id="RU361128"/>
    </source>
</evidence>
<evidence type="ECO:0000313" key="12">
    <source>
        <dbReference type="WBParaSite" id="SMTH1_101390.2"/>
    </source>
</evidence>
<dbReference type="InterPro" id="IPR000756">
    <property type="entry name" value="Diacylglycerol_kin_accessory"/>
</dbReference>
<dbReference type="CDD" id="cd20855">
    <property type="entry name" value="C1_DGK_typeIV_rpt2"/>
    <property type="match status" value="1"/>
</dbReference>
<protein>
    <recommendedName>
        <fullName evidence="8">Diacylglycerol kinase</fullName>
        <shortName evidence="8">DAG kinase</shortName>
        <ecNumber evidence="8">2.7.1.107</ecNumber>
    </recommendedName>
</protein>
<keyword evidence="7" id="KW-0040">ANK repeat</keyword>
<dbReference type="Gene3D" id="2.60.200.40">
    <property type="match status" value="1"/>
</dbReference>
<dbReference type="CDD" id="cd20802">
    <property type="entry name" value="C1_DGK_typeIV_rpt1"/>
    <property type="match status" value="1"/>
</dbReference>
<evidence type="ECO:0000313" key="11">
    <source>
        <dbReference type="Proteomes" id="UP000050791"/>
    </source>
</evidence>
<evidence type="ECO:0000256" key="1">
    <source>
        <dbReference type="ARBA" id="ARBA00009280"/>
    </source>
</evidence>